<keyword evidence="1" id="KW-0732">Signal</keyword>
<evidence type="ECO:0000313" key="3">
    <source>
        <dbReference type="EMBL" id="EGN56090.1"/>
    </source>
</evidence>
<sequence>MNTMKYILSILLISLLTLCVSAQNETHRVSFIPHAGISVSKMDGTALQGTKTWKVGYTAGVGVEIPLSQYYSLTTGADISLIGTGFEERKEKYASAEEKLNVAYISVPLMIKAYFHGVKGLSAHFGVAGGVLISARDKVRLRSIRTMNLGDGTSSMYLWEHYTEKQSQNVSSHFRNIVAGFPLGLGYEWHHVTLDATYCFEVRKAIHQQPSDSWGTTYEALTSRNYPILITAGYKFTL</sequence>
<reference evidence="4" key="1">
    <citation type="journal article" date="2011" name="Stand. Genomic Sci.">
        <title>Non-contiguous finished genome sequence of the opportunistic oral pathogen Prevotella multisaccharivorax type strain (PPPA20).</title>
        <authorList>
            <person name="Pati A."/>
            <person name="Gronow S."/>
            <person name="Lu M."/>
            <person name="Lapidus A."/>
            <person name="Nolan M."/>
            <person name="Lucas S."/>
            <person name="Hammon N."/>
            <person name="Deshpande S."/>
            <person name="Cheng J.F."/>
            <person name="Tapia R."/>
            <person name="Han C."/>
            <person name="Goodwin L."/>
            <person name="Pitluck S."/>
            <person name="Liolios K."/>
            <person name="Pagani I."/>
            <person name="Mavromatis K."/>
            <person name="Mikhailova N."/>
            <person name="Huntemann M."/>
            <person name="Chen A."/>
            <person name="Palaniappan K."/>
            <person name="Land M."/>
            <person name="Hauser L."/>
            <person name="Detter J.C."/>
            <person name="Brambilla E.M."/>
            <person name="Rohde M."/>
            <person name="Goker M."/>
            <person name="Woyke T."/>
            <person name="Bristow J."/>
            <person name="Eisen J.A."/>
            <person name="Markowitz V."/>
            <person name="Hugenholtz P."/>
            <person name="Kyrpides N.C."/>
            <person name="Klenk H.P."/>
            <person name="Ivanova N."/>
        </authorList>
    </citation>
    <scope>NUCLEOTIDE SEQUENCE [LARGE SCALE GENOMIC DNA]</scope>
    <source>
        <strain evidence="4">DSM 17128</strain>
    </source>
</reference>
<dbReference type="EMBL" id="GL945017">
    <property type="protein sequence ID" value="EGN56090.1"/>
    <property type="molecule type" value="Genomic_DNA"/>
</dbReference>
<dbReference type="STRING" id="688246.Premu_0614"/>
<evidence type="ECO:0000256" key="1">
    <source>
        <dbReference type="SAM" id="SignalP"/>
    </source>
</evidence>
<dbReference type="HOGENOM" id="CLU_082049_0_0_10"/>
<dbReference type="Proteomes" id="UP000002772">
    <property type="component" value="Unassembled WGS sequence"/>
</dbReference>
<dbReference type="InterPro" id="IPR025665">
    <property type="entry name" value="Beta-barrel_OMP_2"/>
</dbReference>
<feature type="chain" id="PRO_5003375752" description="Outer membrane protein beta-barrel domain-containing protein" evidence="1">
    <location>
        <begin position="23"/>
        <end position="238"/>
    </location>
</feature>
<dbReference type="Pfam" id="PF13568">
    <property type="entry name" value="OMP_b-brl_2"/>
    <property type="match status" value="1"/>
</dbReference>
<keyword evidence="4" id="KW-1185">Reference proteome</keyword>
<proteinExistence type="predicted"/>
<dbReference type="OrthoDB" id="1068800at2"/>
<protein>
    <recommendedName>
        <fullName evidence="2">Outer membrane protein beta-barrel domain-containing protein</fullName>
    </recommendedName>
</protein>
<accession>F8N5S8</accession>
<feature type="domain" description="Outer membrane protein beta-barrel" evidence="2">
    <location>
        <begin position="22"/>
        <end position="200"/>
    </location>
</feature>
<name>F8N5S8_9BACT</name>
<evidence type="ECO:0000313" key="4">
    <source>
        <dbReference type="Proteomes" id="UP000002772"/>
    </source>
</evidence>
<gene>
    <name evidence="3" type="ORF">Premu_0614</name>
</gene>
<feature type="signal peptide" evidence="1">
    <location>
        <begin position="1"/>
        <end position="22"/>
    </location>
</feature>
<dbReference type="AlphaFoldDB" id="F8N5S8"/>
<organism evidence="3 4">
    <name type="scientific">Hallella multisaccharivorax DSM 17128</name>
    <dbReference type="NCBI Taxonomy" id="688246"/>
    <lineage>
        <taxon>Bacteria</taxon>
        <taxon>Pseudomonadati</taxon>
        <taxon>Bacteroidota</taxon>
        <taxon>Bacteroidia</taxon>
        <taxon>Bacteroidales</taxon>
        <taxon>Prevotellaceae</taxon>
        <taxon>Hallella</taxon>
    </lineage>
</organism>
<evidence type="ECO:0000259" key="2">
    <source>
        <dbReference type="Pfam" id="PF13568"/>
    </source>
</evidence>